<comment type="caution">
    <text evidence="1">The sequence shown here is derived from an EMBL/GenBank/DDBJ whole genome shotgun (WGS) entry which is preliminary data.</text>
</comment>
<name>A0A644SJS2_9ZZZZ</name>
<dbReference type="AlphaFoldDB" id="A0A644SJS2"/>
<proteinExistence type="predicted"/>
<evidence type="ECO:0000313" key="1">
    <source>
        <dbReference type="EMBL" id="MPL54925.1"/>
    </source>
</evidence>
<reference evidence="1" key="1">
    <citation type="submission" date="2019-08" db="EMBL/GenBank/DDBJ databases">
        <authorList>
            <person name="Kucharzyk K."/>
            <person name="Murdoch R.W."/>
            <person name="Higgins S."/>
            <person name="Loffler F."/>
        </authorList>
    </citation>
    <scope>NUCLEOTIDE SEQUENCE</scope>
</reference>
<organism evidence="1">
    <name type="scientific">bioreactor metagenome</name>
    <dbReference type="NCBI Taxonomy" id="1076179"/>
    <lineage>
        <taxon>unclassified sequences</taxon>
        <taxon>metagenomes</taxon>
        <taxon>ecological metagenomes</taxon>
    </lineage>
</organism>
<sequence length="132" mass="15604">MKNILFFLLLSVFGFGQKQNFCKLYESDLLKFSTNLISKNINLESKKTQLGYVIKSDEITLLFKKDAENYSLLKIYGNSDIVKNIWLNNFNEKYVEESTEYSNTVLKTDNLDARLQYKSEKYYIEIYKCLNN</sequence>
<dbReference type="EMBL" id="VSSQ01000001">
    <property type="protein sequence ID" value="MPL54925.1"/>
    <property type="molecule type" value="Genomic_DNA"/>
</dbReference>
<accession>A0A644SJS2</accession>
<protein>
    <submittedName>
        <fullName evidence="1">Uncharacterized protein</fullName>
    </submittedName>
</protein>
<gene>
    <name evidence="1" type="ORF">SDC9_00391</name>
</gene>